<dbReference type="InterPro" id="IPR051159">
    <property type="entry name" value="Hexapeptide_acetyltransf"/>
</dbReference>
<dbReference type="PROSITE" id="PS00101">
    <property type="entry name" value="HEXAPEP_TRANSFERASES"/>
    <property type="match status" value="1"/>
</dbReference>
<proteinExistence type="inferred from homology"/>
<evidence type="ECO:0000313" key="4">
    <source>
        <dbReference type="EMBL" id="MFC6181196.1"/>
    </source>
</evidence>
<organism evidence="4 5">
    <name type="scientific">Lactiplantibacillus daowaiensis</name>
    <dbReference type="NCBI Taxonomy" id="2559918"/>
    <lineage>
        <taxon>Bacteria</taxon>
        <taxon>Bacillati</taxon>
        <taxon>Bacillota</taxon>
        <taxon>Bacilli</taxon>
        <taxon>Lactobacillales</taxon>
        <taxon>Lactobacillaceae</taxon>
        <taxon>Lactiplantibacillus</taxon>
    </lineage>
</organism>
<dbReference type="Pfam" id="PF00132">
    <property type="entry name" value="Hexapep"/>
    <property type="match status" value="1"/>
</dbReference>
<accession>A0ABW1S0F0</accession>
<comment type="caution">
    <text evidence="4">The sequence shown here is derived from an EMBL/GenBank/DDBJ whole genome shotgun (WGS) entry which is preliminary data.</text>
</comment>
<name>A0ABW1S0F0_9LACO</name>
<dbReference type="PANTHER" id="PTHR23416">
    <property type="entry name" value="SIALIC ACID SYNTHASE-RELATED"/>
    <property type="match status" value="1"/>
</dbReference>
<dbReference type="EMBL" id="JBHSSC010000035">
    <property type="protein sequence ID" value="MFC6181196.1"/>
    <property type="molecule type" value="Genomic_DNA"/>
</dbReference>
<evidence type="ECO:0000313" key="5">
    <source>
        <dbReference type="Proteomes" id="UP001596282"/>
    </source>
</evidence>
<reference evidence="5" key="1">
    <citation type="journal article" date="2019" name="Int. J. Syst. Evol. Microbiol.">
        <title>The Global Catalogue of Microorganisms (GCM) 10K type strain sequencing project: providing services to taxonomists for standard genome sequencing and annotation.</title>
        <authorList>
            <consortium name="The Broad Institute Genomics Platform"/>
            <consortium name="The Broad Institute Genome Sequencing Center for Infectious Disease"/>
            <person name="Wu L."/>
            <person name="Ma J."/>
        </authorList>
    </citation>
    <scope>NUCLEOTIDE SEQUENCE [LARGE SCALE GENOMIC DNA]</scope>
    <source>
        <strain evidence="5">CCM 8933</strain>
    </source>
</reference>
<keyword evidence="5" id="KW-1185">Reference proteome</keyword>
<evidence type="ECO:0000256" key="3">
    <source>
        <dbReference type="ARBA" id="ARBA00022737"/>
    </source>
</evidence>
<comment type="similarity">
    <text evidence="1">Belongs to the transferase hexapeptide repeat family.</text>
</comment>
<dbReference type="SUPFAM" id="SSF51161">
    <property type="entry name" value="Trimeric LpxA-like enzymes"/>
    <property type="match status" value="1"/>
</dbReference>
<keyword evidence="2" id="KW-0808">Transferase</keyword>
<dbReference type="RefSeq" id="WP_137629271.1">
    <property type="nucleotide sequence ID" value="NZ_BJDJ01000019.1"/>
</dbReference>
<protein>
    <submittedName>
        <fullName evidence="4">DapH/DapD/GlmU-related protein</fullName>
    </submittedName>
</protein>
<dbReference type="InterPro" id="IPR001451">
    <property type="entry name" value="Hexapep"/>
</dbReference>
<dbReference type="Gene3D" id="2.160.10.10">
    <property type="entry name" value="Hexapeptide repeat proteins"/>
    <property type="match status" value="1"/>
</dbReference>
<evidence type="ECO:0000256" key="1">
    <source>
        <dbReference type="ARBA" id="ARBA00007274"/>
    </source>
</evidence>
<keyword evidence="3" id="KW-0677">Repeat</keyword>
<evidence type="ECO:0000256" key="2">
    <source>
        <dbReference type="ARBA" id="ARBA00022679"/>
    </source>
</evidence>
<dbReference type="PANTHER" id="PTHR23416:SF23">
    <property type="entry name" value="ACETYLTRANSFERASE C18B11.09C-RELATED"/>
    <property type="match status" value="1"/>
</dbReference>
<sequence>MTTNILNQALNGGRLVYSPTNFAPIDAIVETNAAVTAQLNQGYHTPAERRQLFSQIFGAPVPASTEIKAPFNTDFGRHTIVGENVFINKDCLFVDLGGITIDDNVLIAPRVMLITVNHVEAPAHRRDLITKSIHIKHHAWLGAGVQVLPGVTIGENAIVGAGAVVTKDVPANTMVAGIPAHKIRNVQLE</sequence>
<dbReference type="InterPro" id="IPR011004">
    <property type="entry name" value="Trimer_LpxA-like_sf"/>
</dbReference>
<dbReference type="InterPro" id="IPR018357">
    <property type="entry name" value="Hexapep_transf_CS"/>
</dbReference>
<gene>
    <name evidence="4" type="ORF">ACFP5Y_08190</name>
</gene>
<dbReference type="Proteomes" id="UP001596282">
    <property type="component" value="Unassembled WGS sequence"/>
</dbReference>